<dbReference type="AlphaFoldDB" id="A0A937FWV3"/>
<sequence>MNSPTKNRFELQIKSLRGFDFQHFVRELYLLKYGEHGFTVLRDQKDKGCDGIIEEEKRVIACYGPQEIIDTKKRHREFDKKVEGDYNEFNSNWKAQYPNWSFVINHESDPHYDSKIKALDDNATIIGLSQLMNSIENLKNFQRRKIGKYLNIENECKHPRFRTP</sequence>
<dbReference type="Proteomes" id="UP000614216">
    <property type="component" value="Unassembled WGS sequence"/>
</dbReference>
<accession>A0A937FWV3</accession>
<comment type="caution">
    <text evidence="1">The sequence shown here is derived from an EMBL/GenBank/DDBJ whole genome shotgun (WGS) entry which is preliminary data.</text>
</comment>
<reference evidence="1" key="1">
    <citation type="submission" date="2021-01" db="EMBL/GenBank/DDBJ databases">
        <title>Fulvivirga kasyanovii gen. nov., sp nov., a novel member of the phylum Bacteroidetes isolated from seawater in a mussel farm.</title>
        <authorList>
            <person name="Zhao L.-H."/>
            <person name="Wang Z.-J."/>
        </authorList>
    </citation>
    <scope>NUCLEOTIDE SEQUENCE</scope>
    <source>
        <strain evidence="1">29W222</strain>
    </source>
</reference>
<organism evidence="1 2">
    <name type="scientific">Fulvivirga marina</name>
    <dbReference type="NCBI Taxonomy" id="2494733"/>
    <lineage>
        <taxon>Bacteria</taxon>
        <taxon>Pseudomonadati</taxon>
        <taxon>Bacteroidota</taxon>
        <taxon>Cytophagia</taxon>
        <taxon>Cytophagales</taxon>
        <taxon>Fulvivirgaceae</taxon>
        <taxon>Fulvivirga</taxon>
    </lineage>
</organism>
<protein>
    <submittedName>
        <fullName evidence="1">Uncharacterized protein</fullName>
    </submittedName>
</protein>
<keyword evidence="2" id="KW-1185">Reference proteome</keyword>
<proteinExistence type="predicted"/>
<name>A0A937FWV3_9BACT</name>
<evidence type="ECO:0000313" key="2">
    <source>
        <dbReference type="Proteomes" id="UP000614216"/>
    </source>
</evidence>
<gene>
    <name evidence="1" type="ORF">JMN32_15080</name>
</gene>
<evidence type="ECO:0000313" key="1">
    <source>
        <dbReference type="EMBL" id="MBL6447640.1"/>
    </source>
</evidence>
<dbReference type="EMBL" id="JAEUGD010000050">
    <property type="protein sequence ID" value="MBL6447640.1"/>
    <property type="molecule type" value="Genomic_DNA"/>
</dbReference>
<dbReference type="RefSeq" id="WP_202857179.1">
    <property type="nucleotide sequence ID" value="NZ_JAEUGD010000050.1"/>
</dbReference>